<evidence type="ECO:0000256" key="1">
    <source>
        <dbReference type="ARBA" id="ARBA00005406"/>
    </source>
</evidence>
<protein>
    <recommendedName>
        <fullName evidence="8">ADP-ribosyl cyclase/cyclic ADP-ribose hydrolase</fullName>
    </recommendedName>
</protein>
<keyword evidence="3" id="KW-0378">Hydrolase</keyword>
<dbReference type="Gene3D" id="3.40.50.720">
    <property type="entry name" value="NAD(P)-binding Rossmann-like Domain"/>
    <property type="match status" value="1"/>
</dbReference>
<name>A0A814LHD9_ADIRI</name>
<keyword evidence="7" id="KW-1185">Reference proteome</keyword>
<dbReference type="Pfam" id="PF02267">
    <property type="entry name" value="Rib_hydrolayse"/>
    <property type="match status" value="1"/>
</dbReference>
<dbReference type="SUPFAM" id="SSF52309">
    <property type="entry name" value="N-(deoxy)ribosyltransferase-like"/>
    <property type="match status" value="1"/>
</dbReference>
<dbReference type="AlphaFoldDB" id="A0A814LHD9"/>
<comment type="caution">
    <text evidence="6">The sequence shown here is derived from an EMBL/GenBank/DDBJ whole genome shotgun (WGS) entry which is preliminary data.</text>
</comment>
<dbReference type="Proteomes" id="UP000663828">
    <property type="component" value="Unassembled WGS sequence"/>
</dbReference>
<evidence type="ECO:0000256" key="2">
    <source>
        <dbReference type="ARBA" id="ARBA00022679"/>
    </source>
</evidence>
<evidence type="ECO:0000256" key="3">
    <source>
        <dbReference type="ARBA" id="ARBA00022801"/>
    </source>
</evidence>
<dbReference type="Gene3D" id="1.20.82.10">
    <property type="entry name" value="ADP Ribosyl Cyclase, Chain A, domain 1"/>
    <property type="match status" value="1"/>
</dbReference>
<sequence length="432" mass="49548">MPRRCCVMWIHKLFRQGNQKLAENLLRKFAELNEIGADDWKRSFPVELEASQQFGRLSALKEITDITSLTYAADQKSSDIHLEAPVLADRAHSNRPPIRTSISYARKKPKPKFSQKMHLISSCNGSYTKTNGTTCGLKEIMIGRCYEYQYLKYQLFLTNQSNVKNCTQLYQAFESAVRYKPYCNMNMSTYEKYFQLALSDVHVINRAMFWSGTYGVTHAYSADGANYITLEDTLAAAMVNGLVWCGNENHTDGFDFFSCPNNCKDNRWADLAFWGLASKTFAQLAAGEIYVVLNGSHANDRPAFRNNSYFSDFELPNFRRTGEYRVTKINILLLHSPDKQVTEKCGEKSLVELENLILAQGFQYACKDDPEELILIMCGNQWEARECQIARHVLRQAWDMKLYGTSLSKRNSHSFLLVFLTALAEIFFLVKF</sequence>
<reference evidence="6" key="1">
    <citation type="submission" date="2021-02" db="EMBL/GenBank/DDBJ databases">
        <authorList>
            <person name="Nowell W R."/>
        </authorList>
    </citation>
    <scope>NUCLEOTIDE SEQUENCE</scope>
</reference>
<evidence type="ECO:0008006" key="8">
    <source>
        <dbReference type="Google" id="ProtNLM"/>
    </source>
</evidence>
<keyword evidence="2" id="KW-0808">Transferase</keyword>
<keyword evidence="4" id="KW-0520">NAD</keyword>
<dbReference type="GO" id="GO:0016740">
    <property type="term" value="F:transferase activity"/>
    <property type="evidence" value="ECO:0007669"/>
    <property type="project" value="UniProtKB-KW"/>
</dbReference>
<evidence type="ECO:0000256" key="5">
    <source>
        <dbReference type="ARBA" id="ARBA00023157"/>
    </source>
</evidence>
<dbReference type="PANTHER" id="PTHR10912:SF7">
    <property type="entry name" value="ADP-RIBOSYL CYCLASE_CYCLIC ADP-RIBOSE HYDROLASE"/>
    <property type="match status" value="1"/>
</dbReference>
<dbReference type="EMBL" id="CAJNOR010001053">
    <property type="protein sequence ID" value="CAF1065209.1"/>
    <property type="molecule type" value="Genomic_DNA"/>
</dbReference>
<dbReference type="InterPro" id="IPR003193">
    <property type="entry name" value="ADP-ribosyl_cyclase"/>
</dbReference>
<dbReference type="GO" id="GO:0005886">
    <property type="term" value="C:plasma membrane"/>
    <property type="evidence" value="ECO:0007669"/>
    <property type="project" value="TreeGrafter"/>
</dbReference>
<proteinExistence type="inferred from homology"/>
<accession>A0A814LHD9</accession>
<keyword evidence="5" id="KW-1015">Disulfide bond</keyword>
<gene>
    <name evidence="6" type="ORF">XAT740_LOCUS16506</name>
</gene>
<evidence type="ECO:0000313" key="7">
    <source>
        <dbReference type="Proteomes" id="UP000663828"/>
    </source>
</evidence>
<dbReference type="GO" id="GO:0061809">
    <property type="term" value="F:NAD+ nucleosidase activity, cyclic ADP-ribose generating"/>
    <property type="evidence" value="ECO:0007669"/>
    <property type="project" value="InterPro"/>
</dbReference>
<comment type="similarity">
    <text evidence="1">Belongs to the ADP-ribosyl cyclase family.</text>
</comment>
<evidence type="ECO:0000256" key="4">
    <source>
        <dbReference type="ARBA" id="ARBA00023027"/>
    </source>
</evidence>
<dbReference type="PANTHER" id="PTHR10912">
    <property type="entry name" value="ADP-RIBOSYL CYCLASE"/>
    <property type="match status" value="1"/>
</dbReference>
<organism evidence="6 7">
    <name type="scientific">Adineta ricciae</name>
    <name type="common">Rotifer</name>
    <dbReference type="NCBI Taxonomy" id="249248"/>
    <lineage>
        <taxon>Eukaryota</taxon>
        <taxon>Metazoa</taxon>
        <taxon>Spiralia</taxon>
        <taxon>Gnathifera</taxon>
        <taxon>Rotifera</taxon>
        <taxon>Eurotatoria</taxon>
        <taxon>Bdelloidea</taxon>
        <taxon>Adinetida</taxon>
        <taxon>Adinetidae</taxon>
        <taxon>Adineta</taxon>
    </lineage>
</organism>
<dbReference type="GO" id="GO:0016849">
    <property type="term" value="F:phosphorus-oxygen lyase activity"/>
    <property type="evidence" value="ECO:0007669"/>
    <property type="project" value="TreeGrafter"/>
</dbReference>
<evidence type="ECO:0000313" key="6">
    <source>
        <dbReference type="EMBL" id="CAF1065209.1"/>
    </source>
</evidence>